<dbReference type="EMBL" id="JWZT01002056">
    <property type="protein sequence ID" value="KII70476.1"/>
    <property type="molecule type" value="Genomic_DNA"/>
</dbReference>
<evidence type="ECO:0000313" key="1">
    <source>
        <dbReference type="EMBL" id="KII70476.1"/>
    </source>
</evidence>
<organism evidence="1 2">
    <name type="scientific">Thelohanellus kitauei</name>
    <name type="common">Myxosporean</name>
    <dbReference type="NCBI Taxonomy" id="669202"/>
    <lineage>
        <taxon>Eukaryota</taxon>
        <taxon>Metazoa</taxon>
        <taxon>Cnidaria</taxon>
        <taxon>Myxozoa</taxon>
        <taxon>Myxosporea</taxon>
        <taxon>Bivalvulida</taxon>
        <taxon>Platysporina</taxon>
        <taxon>Myxobolidae</taxon>
        <taxon>Thelohanellus</taxon>
    </lineage>
</organism>
<accession>A0A0C2MT47</accession>
<name>A0A0C2MT47_THEKT</name>
<protein>
    <submittedName>
        <fullName evidence="1">Uncharacterized protein</fullName>
    </submittedName>
</protein>
<keyword evidence="2" id="KW-1185">Reference proteome</keyword>
<sequence>MASLNLKLKLVERFEVLLKLNPAVGDKLWYQAMKIYPPMMLPRTNKDLTKKTWNHLSQNEFSFMKFQRSPKSRRKPKISNIKTINECSLYDEISCTVTNRLVQLLPINMRRDPSKQLIADRCPRSDGRNWKENYEDENITKKYGILEQMDYAHLTVDHAINFVDHNTGTYTQMID</sequence>
<comment type="caution">
    <text evidence="1">The sequence shown here is derived from an EMBL/GenBank/DDBJ whole genome shotgun (WGS) entry which is preliminary data.</text>
</comment>
<proteinExistence type="predicted"/>
<gene>
    <name evidence="1" type="ORF">RF11_08328</name>
</gene>
<dbReference type="AlphaFoldDB" id="A0A0C2MT47"/>
<evidence type="ECO:0000313" key="2">
    <source>
        <dbReference type="Proteomes" id="UP000031668"/>
    </source>
</evidence>
<reference evidence="1 2" key="1">
    <citation type="journal article" date="2014" name="Genome Biol. Evol.">
        <title>The genome of the myxosporean Thelohanellus kitauei shows adaptations to nutrient acquisition within its fish host.</title>
        <authorList>
            <person name="Yang Y."/>
            <person name="Xiong J."/>
            <person name="Zhou Z."/>
            <person name="Huo F."/>
            <person name="Miao W."/>
            <person name="Ran C."/>
            <person name="Liu Y."/>
            <person name="Zhang J."/>
            <person name="Feng J."/>
            <person name="Wang M."/>
            <person name="Wang M."/>
            <person name="Wang L."/>
            <person name="Yao B."/>
        </authorList>
    </citation>
    <scope>NUCLEOTIDE SEQUENCE [LARGE SCALE GENOMIC DNA]</scope>
    <source>
        <strain evidence="1">Wuqing</strain>
    </source>
</reference>
<dbReference type="Proteomes" id="UP000031668">
    <property type="component" value="Unassembled WGS sequence"/>
</dbReference>